<feature type="compositionally biased region" description="Polar residues" evidence="1">
    <location>
        <begin position="403"/>
        <end position="426"/>
    </location>
</feature>
<evidence type="ECO:0000313" key="3">
    <source>
        <dbReference type="Proteomes" id="UP001176521"/>
    </source>
</evidence>
<feature type="region of interest" description="Disordered" evidence="1">
    <location>
        <begin position="83"/>
        <end position="102"/>
    </location>
</feature>
<feature type="region of interest" description="Disordered" evidence="1">
    <location>
        <begin position="497"/>
        <end position="562"/>
    </location>
</feature>
<feature type="compositionally biased region" description="Basic residues" evidence="1">
    <location>
        <begin position="553"/>
        <end position="562"/>
    </location>
</feature>
<dbReference type="EMBL" id="JAPDMQ010000056">
    <property type="protein sequence ID" value="KAK0537673.1"/>
    <property type="molecule type" value="Genomic_DNA"/>
</dbReference>
<keyword evidence="3" id="KW-1185">Reference proteome</keyword>
<feature type="region of interest" description="Disordered" evidence="1">
    <location>
        <begin position="1"/>
        <end position="50"/>
    </location>
</feature>
<proteinExistence type="predicted"/>
<reference evidence="2" key="1">
    <citation type="journal article" date="2023" name="PhytoFront">
        <title>Draft Genome Resources of Seven Strains of Tilletia horrida, Causal Agent of Kernel Smut of Rice.</title>
        <authorList>
            <person name="Khanal S."/>
            <person name="Antony Babu S."/>
            <person name="Zhou X.G."/>
        </authorList>
    </citation>
    <scope>NUCLEOTIDE SEQUENCE</scope>
    <source>
        <strain evidence="2">TX3</strain>
    </source>
</reference>
<sequence>MTPMPSPSTLKGKRYARLSAAADKENQEPLHYASPSRSGDDSGFRPAGKFSSNSSLSIAIHAPSKSNSQQFRTATCHVELPPTPITAGQDSFPGANGKSPSPALLNIELPMTPTSAGFPSSPASSSSQTVDLPLAAALPSHVSAEEFEERLRQLSKAPGAPKIGACDSGIFSDFPSSSSSSSLLSDILPEFPPALSDTDESMLDILHDDVDEDDDEHEAQTPMKHFGGVGMGLGMTRSGGIAMQREATVQLISTPTQLEMQTALQRRRDGGSGNEGIMLPGLFDNKGKAPARFNDLPEDNATGLILTSHFDQLGLHDRIVPLASDNGLGLTLGPISNPLSLPLPTEVASIILEAKDGLPLVKGLRGLGISLQGEPTKDELAQPTLAPPGQIRPASQLPKQKASENSPAPWQQQEENHETTPSQSQVRVPLSDSRRSSNATASATPLSLVAVNRPRLGGLTPTNSPTTKVGTPTSPAKRSATAAALSSHLQFIANGKENQDPLQSSFSSSGSGSSGVLRSNKSSASSSNMNSSLSGTPTSPDWMAAAASSSSTSRKRSRIALR</sequence>
<accession>A0AAN6GHC3</accession>
<feature type="compositionally biased region" description="Polar residues" evidence="1">
    <location>
        <begin position="460"/>
        <end position="476"/>
    </location>
</feature>
<dbReference type="AlphaFoldDB" id="A0AAN6GHC3"/>
<organism evidence="2 3">
    <name type="scientific">Tilletia horrida</name>
    <dbReference type="NCBI Taxonomy" id="155126"/>
    <lineage>
        <taxon>Eukaryota</taxon>
        <taxon>Fungi</taxon>
        <taxon>Dikarya</taxon>
        <taxon>Basidiomycota</taxon>
        <taxon>Ustilaginomycotina</taxon>
        <taxon>Exobasidiomycetes</taxon>
        <taxon>Tilletiales</taxon>
        <taxon>Tilletiaceae</taxon>
        <taxon>Tilletia</taxon>
    </lineage>
</organism>
<dbReference type="Proteomes" id="UP001176521">
    <property type="component" value="Unassembled WGS sequence"/>
</dbReference>
<name>A0AAN6GHC3_9BASI</name>
<feature type="compositionally biased region" description="Low complexity" evidence="1">
    <location>
        <begin position="504"/>
        <end position="534"/>
    </location>
</feature>
<protein>
    <submittedName>
        <fullName evidence="2">Uncharacterized protein</fullName>
    </submittedName>
</protein>
<gene>
    <name evidence="2" type="ORF">OC842_001548</name>
</gene>
<feature type="region of interest" description="Disordered" evidence="1">
    <location>
        <begin position="379"/>
        <end position="483"/>
    </location>
</feature>
<evidence type="ECO:0000313" key="2">
    <source>
        <dbReference type="EMBL" id="KAK0537673.1"/>
    </source>
</evidence>
<evidence type="ECO:0000256" key="1">
    <source>
        <dbReference type="SAM" id="MobiDB-lite"/>
    </source>
</evidence>
<comment type="caution">
    <text evidence="2">The sequence shown here is derived from an EMBL/GenBank/DDBJ whole genome shotgun (WGS) entry which is preliminary data.</text>
</comment>